<gene>
    <name evidence="1" type="ordered locus">Q7C_809</name>
</gene>
<dbReference type="Proteomes" id="UP000009145">
    <property type="component" value="Chromosome"/>
</dbReference>
<dbReference type="STRING" id="754477.Q7C_809"/>
<name>I1YGD5_METFJ</name>
<accession>I1YGD5</accession>
<dbReference type="EMBL" id="CP003380">
    <property type="protein sequence ID" value="AFJ01978.1"/>
    <property type="molecule type" value="Genomic_DNA"/>
</dbReference>
<dbReference type="KEGG" id="mec:Q7C_809"/>
<keyword evidence="2" id="KW-1185">Reference proteome</keyword>
<dbReference type="PATRIC" id="fig|754477.3.peg.798"/>
<organism evidence="1 2">
    <name type="scientific">Methylophaga frappieri (strain ATCC BAA-2434 / DSM 25690 / JAM7)</name>
    <dbReference type="NCBI Taxonomy" id="754477"/>
    <lineage>
        <taxon>Bacteria</taxon>
        <taxon>Pseudomonadati</taxon>
        <taxon>Pseudomonadota</taxon>
        <taxon>Gammaproteobacteria</taxon>
        <taxon>Thiotrichales</taxon>
        <taxon>Piscirickettsiaceae</taxon>
        <taxon>Methylophaga</taxon>
    </lineage>
</organism>
<reference evidence="1 2" key="1">
    <citation type="journal article" date="2012" name="J. Bacteriol.">
        <title>Complete genome sequences of Methylophaga sp. strain JAM1 and Methylophaga sp. strain JAM7.</title>
        <authorList>
            <person name="Villeneuve C."/>
            <person name="Martineau C."/>
            <person name="Mauffrey F."/>
            <person name="Villemur R."/>
        </authorList>
    </citation>
    <scope>NUCLEOTIDE SEQUENCE [LARGE SCALE GENOMIC DNA]</scope>
    <source>
        <strain evidence="1 2">JAM7</strain>
    </source>
</reference>
<dbReference type="HOGENOM" id="CLU_3009105_0_0_6"/>
<proteinExistence type="predicted"/>
<dbReference type="AlphaFoldDB" id="I1YGD5"/>
<evidence type="ECO:0000313" key="2">
    <source>
        <dbReference type="Proteomes" id="UP000009145"/>
    </source>
</evidence>
<protein>
    <submittedName>
        <fullName evidence="1">Uncharacterized protein</fullName>
    </submittedName>
</protein>
<evidence type="ECO:0000313" key="1">
    <source>
        <dbReference type="EMBL" id="AFJ01978.1"/>
    </source>
</evidence>
<sequence precursor="true">MKFLGQGIAFASLVMAATILEINDRETTLLWVLIVFWAISTEWYPKEKRNCNNAKG</sequence>